<organism evidence="2 3">
    <name type="scientific">Cerrena zonata</name>
    <dbReference type="NCBI Taxonomy" id="2478898"/>
    <lineage>
        <taxon>Eukaryota</taxon>
        <taxon>Fungi</taxon>
        <taxon>Dikarya</taxon>
        <taxon>Basidiomycota</taxon>
        <taxon>Agaricomycotina</taxon>
        <taxon>Agaricomycetes</taxon>
        <taxon>Polyporales</taxon>
        <taxon>Cerrenaceae</taxon>
        <taxon>Cerrena</taxon>
    </lineage>
</organism>
<dbReference type="EMBL" id="JASBNA010000006">
    <property type="protein sequence ID" value="KAK7691067.1"/>
    <property type="molecule type" value="Genomic_DNA"/>
</dbReference>
<evidence type="ECO:0000256" key="1">
    <source>
        <dbReference type="SAM" id="MobiDB-lite"/>
    </source>
</evidence>
<comment type="caution">
    <text evidence="2">The sequence shown here is derived from an EMBL/GenBank/DDBJ whole genome shotgun (WGS) entry which is preliminary data.</text>
</comment>
<feature type="compositionally biased region" description="Polar residues" evidence="1">
    <location>
        <begin position="257"/>
        <end position="270"/>
    </location>
</feature>
<dbReference type="AlphaFoldDB" id="A0AAW0GH31"/>
<evidence type="ECO:0000313" key="2">
    <source>
        <dbReference type="EMBL" id="KAK7691067.1"/>
    </source>
</evidence>
<evidence type="ECO:0000313" key="3">
    <source>
        <dbReference type="Proteomes" id="UP001385951"/>
    </source>
</evidence>
<name>A0AAW0GH31_9APHY</name>
<protein>
    <submittedName>
        <fullName evidence="2">Uncharacterized protein</fullName>
    </submittedName>
</protein>
<keyword evidence="3" id="KW-1185">Reference proteome</keyword>
<feature type="compositionally biased region" description="Basic and acidic residues" evidence="1">
    <location>
        <begin position="318"/>
        <end position="330"/>
    </location>
</feature>
<dbReference type="Proteomes" id="UP001385951">
    <property type="component" value="Unassembled WGS sequence"/>
</dbReference>
<feature type="region of interest" description="Disordered" evidence="1">
    <location>
        <begin position="257"/>
        <end position="336"/>
    </location>
</feature>
<proteinExistence type="predicted"/>
<sequence length="336" mass="37180">MSDDDLFLERLRTFYDKHLADLNAFASRENRSYEKVRLQVIEWHCSEVFSSQSPIPHESESRKIVTDTLRRTSDSLELLEKSAGFQSFFLVTNPKDSKDEGFLGGTLLGRDFWRNHRGCGSTGAQAFKLYCSKVIKIPVTTSPISQQMPYNTAQPPQTSGVTSSTSKSPANVVKAEVYTAFRNAIRLTSGQRNAEMKWTNHEKVSVYGVRIEGWPSHVPQKNPSALSAAQNKEILQGIQSGAIHFARLVAVTPVENTPSASSALPNQPIDTTDPEDFSWACKSHDSSSDENADDYLNDSIVSGSMHLDPTLSISTGDTTDHPPKRRRLDDSDSPNG</sequence>
<gene>
    <name evidence="2" type="ORF">QCA50_006170</name>
</gene>
<feature type="region of interest" description="Disordered" evidence="1">
    <location>
        <begin position="146"/>
        <end position="167"/>
    </location>
</feature>
<accession>A0AAW0GH31</accession>
<reference evidence="2 3" key="1">
    <citation type="submission" date="2022-09" db="EMBL/GenBank/DDBJ databases">
        <authorList>
            <person name="Palmer J.M."/>
        </authorList>
    </citation>
    <scope>NUCLEOTIDE SEQUENCE [LARGE SCALE GENOMIC DNA]</scope>
    <source>
        <strain evidence="2 3">DSM 7382</strain>
    </source>
</reference>